<protein>
    <recommendedName>
        <fullName evidence="2">Erythromycin biosynthesis protein CIII-like C-terminal domain-containing protein</fullName>
    </recommendedName>
</protein>
<comment type="caution">
    <text evidence="3">The sequence shown here is derived from an EMBL/GenBank/DDBJ whole genome shotgun (WGS) entry which is preliminary data.</text>
</comment>
<dbReference type="Proteomes" id="UP001515943">
    <property type="component" value="Unassembled WGS sequence"/>
</dbReference>
<dbReference type="PANTHER" id="PTHR48050">
    <property type="entry name" value="STEROL 3-BETA-GLUCOSYLTRANSFERASE"/>
    <property type="match status" value="1"/>
</dbReference>
<evidence type="ECO:0000256" key="1">
    <source>
        <dbReference type="SAM" id="MobiDB-lite"/>
    </source>
</evidence>
<dbReference type="Gene3D" id="3.40.50.2000">
    <property type="entry name" value="Glycogen Phosphorylase B"/>
    <property type="match status" value="1"/>
</dbReference>
<evidence type="ECO:0000313" key="4">
    <source>
        <dbReference type="Proteomes" id="UP001515943"/>
    </source>
</evidence>
<feature type="domain" description="Erythromycin biosynthesis protein CIII-like C-terminal" evidence="2">
    <location>
        <begin position="192"/>
        <end position="252"/>
    </location>
</feature>
<dbReference type="Pfam" id="PF06722">
    <property type="entry name" value="EryCIII-like_C"/>
    <property type="match status" value="1"/>
</dbReference>
<feature type="compositionally biased region" description="Basic and acidic residues" evidence="1">
    <location>
        <begin position="63"/>
        <end position="74"/>
    </location>
</feature>
<dbReference type="InterPro" id="IPR010610">
    <property type="entry name" value="EryCIII-like_C"/>
</dbReference>
<feature type="region of interest" description="Disordered" evidence="1">
    <location>
        <begin position="1"/>
        <end position="37"/>
    </location>
</feature>
<dbReference type="PANTHER" id="PTHR48050:SF13">
    <property type="entry name" value="STEROL 3-BETA-GLUCOSYLTRANSFERASE UGT80A2"/>
    <property type="match status" value="1"/>
</dbReference>
<accession>A0ABX1FH59</accession>
<feature type="region of interest" description="Disordered" evidence="1">
    <location>
        <begin position="54"/>
        <end position="135"/>
    </location>
</feature>
<evidence type="ECO:0000313" key="3">
    <source>
        <dbReference type="EMBL" id="NKE58061.1"/>
    </source>
</evidence>
<sequence length="267" mass="28252">MSEVERQGARVGGAGGPEDGPLWIERETFLPPRPGDLRGFHHAVSGVHDRFAGRGAAGHRAGRAAERAGQRGESRCAAGLRGARDQQRRRLHAGRPDPAHRRGRQAEAGGPRQAGRGVGEGTVPGHHAGPELEAFLDGGEPPIYFGLGSVRGAQDTAANAVKAARALGKRVVLQRGWADLQLTDDAGDCIAIGEVNQQALFRRVAAIVHHGGAGTTTTAAAAGTPQIVLPHMYDQYYWGNQIERLNVGRSAKSVTTETLDETLQLSE</sequence>
<evidence type="ECO:0000259" key="2">
    <source>
        <dbReference type="Pfam" id="PF06722"/>
    </source>
</evidence>
<gene>
    <name evidence="3" type="ORF">FXN61_14985</name>
</gene>
<dbReference type="SUPFAM" id="SSF53756">
    <property type="entry name" value="UDP-Glycosyltransferase/glycogen phosphorylase"/>
    <property type="match status" value="1"/>
</dbReference>
<proteinExistence type="predicted"/>
<feature type="compositionally biased region" description="Basic and acidic residues" evidence="1">
    <location>
        <begin position="82"/>
        <end position="100"/>
    </location>
</feature>
<dbReference type="InterPro" id="IPR050426">
    <property type="entry name" value="Glycosyltransferase_28"/>
</dbReference>
<dbReference type="EMBL" id="VSRL01000045">
    <property type="protein sequence ID" value="NKE58061.1"/>
    <property type="molecule type" value="Genomic_DNA"/>
</dbReference>
<organism evidence="3 4">
    <name type="scientific">Lentzea indica</name>
    <dbReference type="NCBI Taxonomy" id="2604800"/>
    <lineage>
        <taxon>Bacteria</taxon>
        <taxon>Bacillati</taxon>
        <taxon>Actinomycetota</taxon>
        <taxon>Actinomycetes</taxon>
        <taxon>Pseudonocardiales</taxon>
        <taxon>Pseudonocardiaceae</taxon>
        <taxon>Lentzea</taxon>
    </lineage>
</organism>
<name>A0ABX1FH59_9PSEU</name>
<keyword evidence="4" id="KW-1185">Reference proteome</keyword>
<reference evidence="3 4" key="1">
    <citation type="submission" date="2019-08" db="EMBL/GenBank/DDBJ databases">
        <title>Lentzea from Indian Himalayas.</title>
        <authorList>
            <person name="Mandal S."/>
            <person name="Mallick Gupta A."/>
            <person name="Maiti P.K."/>
            <person name="Sarkar J."/>
            <person name="Mandal S."/>
        </authorList>
    </citation>
    <scope>NUCLEOTIDE SEQUENCE [LARGE SCALE GENOMIC DNA]</scope>
    <source>
        <strain evidence="3 4">PSKA42</strain>
    </source>
</reference>